<keyword evidence="2" id="KW-0732">Signal</keyword>
<evidence type="ECO:0000313" key="4">
    <source>
        <dbReference type="Proteomes" id="UP000323671"/>
    </source>
</evidence>
<dbReference type="Pfam" id="PF07813">
    <property type="entry name" value="LTXXQ"/>
    <property type="match status" value="1"/>
</dbReference>
<feature type="region of interest" description="Disordered" evidence="1">
    <location>
        <begin position="66"/>
        <end position="90"/>
    </location>
</feature>
<dbReference type="InterPro" id="IPR012899">
    <property type="entry name" value="LTXXQ"/>
</dbReference>
<keyword evidence="4" id="KW-1185">Reference proteome</keyword>
<dbReference type="RefSeq" id="WP_187775329.1">
    <property type="nucleotide sequence ID" value="NZ_CP022579.1"/>
</dbReference>
<gene>
    <name evidence="3" type="ORF">OTERR_14550</name>
</gene>
<evidence type="ECO:0000256" key="1">
    <source>
        <dbReference type="SAM" id="MobiDB-lite"/>
    </source>
</evidence>
<feature type="compositionally biased region" description="Basic and acidic residues" evidence="1">
    <location>
        <begin position="69"/>
        <end position="86"/>
    </location>
</feature>
<accession>A0A5C1E7K6</accession>
<name>A0A5C1E7K6_9RHOO</name>
<protein>
    <recommendedName>
        <fullName evidence="5">LTXXQ motif family protein</fullName>
    </recommendedName>
</protein>
<feature type="region of interest" description="Disordered" evidence="1">
    <location>
        <begin position="135"/>
        <end position="176"/>
    </location>
</feature>
<sequence length="176" mass="18968">MKNSLRPLILALSLGALSLSAAAGAMPAGPGCAPRGHFQPVFSELHDRLKLTPEQETLWAKAESVTKASRADSRQQHEAKRGELKKSLAAGDADLRALARQQDEEMATGQKRMQAVRDQWLSVYDSLDAGQKRQVQTFLAERLESRDGPGKGRPHMGPRRPGGDGAPPASQSPAAR</sequence>
<dbReference type="EMBL" id="CP022579">
    <property type="protein sequence ID" value="QEL64931.1"/>
    <property type="molecule type" value="Genomic_DNA"/>
</dbReference>
<organism evidence="3 4">
    <name type="scientific">Oryzomicrobium terrae</name>
    <dbReference type="NCBI Taxonomy" id="1735038"/>
    <lineage>
        <taxon>Bacteria</taxon>
        <taxon>Pseudomonadati</taxon>
        <taxon>Pseudomonadota</taxon>
        <taxon>Betaproteobacteria</taxon>
        <taxon>Rhodocyclales</taxon>
        <taxon>Rhodocyclaceae</taxon>
        <taxon>Oryzomicrobium</taxon>
    </lineage>
</organism>
<evidence type="ECO:0000256" key="2">
    <source>
        <dbReference type="SAM" id="SignalP"/>
    </source>
</evidence>
<feature type="chain" id="PRO_5022804682" description="LTXXQ motif family protein" evidence="2">
    <location>
        <begin position="26"/>
        <end position="176"/>
    </location>
</feature>
<dbReference type="KEGG" id="otr:OTERR_14550"/>
<dbReference type="Proteomes" id="UP000323671">
    <property type="component" value="Chromosome"/>
</dbReference>
<dbReference type="Gene3D" id="1.20.120.1490">
    <property type="match status" value="1"/>
</dbReference>
<proteinExistence type="predicted"/>
<dbReference type="AlphaFoldDB" id="A0A5C1E7K6"/>
<feature type="compositionally biased region" description="Basic and acidic residues" evidence="1">
    <location>
        <begin position="141"/>
        <end position="150"/>
    </location>
</feature>
<feature type="signal peptide" evidence="2">
    <location>
        <begin position="1"/>
        <end position="25"/>
    </location>
</feature>
<evidence type="ECO:0008006" key="5">
    <source>
        <dbReference type="Google" id="ProtNLM"/>
    </source>
</evidence>
<evidence type="ECO:0000313" key="3">
    <source>
        <dbReference type="EMBL" id="QEL64931.1"/>
    </source>
</evidence>
<reference evidence="3 4" key="1">
    <citation type="submission" date="2017-07" db="EMBL/GenBank/DDBJ databases">
        <title>Complete genome sequence of Oryzomicrobium terrae TPP412.</title>
        <authorList>
            <person name="Chiu L.-W."/>
            <person name="Lo K.-J."/>
            <person name="Tsai Y.-M."/>
            <person name="Lin S.-S."/>
            <person name="Kuo C.-H."/>
            <person name="Liu C.-T."/>
        </authorList>
    </citation>
    <scope>NUCLEOTIDE SEQUENCE [LARGE SCALE GENOMIC DNA]</scope>
    <source>
        <strain evidence="3 4">TPP412</strain>
    </source>
</reference>